<dbReference type="AlphaFoldDB" id="A0A7S3WSN7"/>
<dbReference type="EMBL" id="HBIR01042062">
    <property type="protein sequence ID" value="CAE0574957.1"/>
    <property type="molecule type" value="Transcribed_RNA"/>
</dbReference>
<reference evidence="2" key="1">
    <citation type="submission" date="2021-01" db="EMBL/GenBank/DDBJ databases">
        <authorList>
            <person name="Corre E."/>
            <person name="Pelletier E."/>
            <person name="Niang G."/>
            <person name="Scheremetjew M."/>
            <person name="Finn R."/>
            <person name="Kale V."/>
            <person name="Holt S."/>
            <person name="Cochrane G."/>
            <person name="Meng A."/>
            <person name="Brown T."/>
            <person name="Cohen L."/>
        </authorList>
    </citation>
    <scope>NUCLEOTIDE SEQUENCE</scope>
    <source>
        <strain evidence="2">379</strain>
    </source>
</reference>
<gene>
    <name evidence="2" type="ORF">EHUX00137_LOCUS32822</name>
</gene>
<feature type="compositionally biased region" description="Basic and acidic residues" evidence="1">
    <location>
        <begin position="34"/>
        <end position="44"/>
    </location>
</feature>
<feature type="compositionally biased region" description="Low complexity" evidence="1">
    <location>
        <begin position="128"/>
        <end position="139"/>
    </location>
</feature>
<feature type="region of interest" description="Disordered" evidence="1">
    <location>
        <begin position="173"/>
        <end position="212"/>
    </location>
</feature>
<sequence>MPVVEKLLYGDTNKRRVDFVKERLIDISWGRKPDIDKYLDENGRKRPVPAPPPELAGEQKLSSKWGEEEAPPPPWAERDMSAVNADYPYDRRPAWMSATRRGGGGARSGGAYASVGNGPPGLEEHSAGYDSADAGAGASAEDDATQEQARREWLQYYLQTSAWEQAEELVVTADEREDLEYLRDRERRLGPTGGGGSSYGREGQLLDGELLE</sequence>
<organism evidence="2">
    <name type="scientific">Emiliania huxleyi</name>
    <name type="common">Coccolithophore</name>
    <name type="synonym">Pontosphaera huxleyi</name>
    <dbReference type="NCBI Taxonomy" id="2903"/>
    <lineage>
        <taxon>Eukaryota</taxon>
        <taxon>Haptista</taxon>
        <taxon>Haptophyta</taxon>
        <taxon>Prymnesiophyceae</taxon>
        <taxon>Isochrysidales</taxon>
        <taxon>Noelaerhabdaceae</taxon>
        <taxon>Emiliania</taxon>
    </lineage>
</organism>
<proteinExistence type="predicted"/>
<feature type="region of interest" description="Disordered" evidence="1">
    <location>
        <begin position="34"/>
        <end position="79"/>
    </location>
</feature>
<evidence type="ECO:0000313" key="2">
    <source>
        <dbReference type="EMBL" id="CAE0574957.1"/>
    </source>
</evidence>
<feature type="region of interest" description="Disordered" evidence="1">
    <location>
        <begin position="96"/>
        <end position="147"/>
    </location>
</feature>
<evidence type="ECO:0000256" key="1">
    <source>
        <dbReference type="SAM" id="MobiDB-lite"/>
    </source>
</evidence>
<protein>
    <submittedName>
        <fullName evidence="2">Uncharacterized protein</fullName>
    </submittedName>
</protein>
<feature type="compositionally biased region" description="Basic and acidic residues" evidence="1">
    <location>
        <begin position="179"/>
        <end position="189"/>
    </location>
</feature>
<name>A0A7S3WSN7_EMIHU</name>
<accession>A0A7S3WSN7</accession>